<evidence type="ECO:0000259" key="1">
    <source>
        <dbReference type="Pfam" id="PF08241"/>
    </source>
</evidence>
<accession>A0A7W7MXJ3</accession>
<keyword evidence="5" id="KW-1185">Reference proteome</keyword>
<dbReference type="InterPro" id="IPR013216">
    <property type="entry name" value="Methyltransf_11"/>
</dbReference>
<protein>
    <submittedName>
        <fullName evidence="2">Class I SAM-dependent methyltransferase</fullName>
    </submittedName>
    <submittedName>
        <fullName evidence="3">Ubiquinone/menaquinone biosynthesis C-methylase UbiE</fullName>
    </submittedName>
</protein>
<dbReference type="Gene3D" id="3.40.50.150">
    <property type="entry name" value="Vaccinia Virus protein VP39"/>
    <property type="match status" value="1"/>
</dbReference>
<dbReference type="EMBL" id="JACHMV010000001">
    <property type="protein sequence ID" value="MBB4774758.1"/>
    <property type="molecule type" value="Genomic_DNA"/>
</dbReference>
<dbReference type="RefSeq" id="WP_184883613.1">
    <property type="nucleotide sequence ID" value="NZ_BAAAHD010000025.1"/>
</dbReference>
<evidence type="ECO:0000313" key="4">
    <source>
        <dbReference type="Proteomes" id="UP000549343"/>
    </source>
</evidence>
<dbReference type="AlphaFoldDB" id="A0A7W7MXJ3"/>
<dbReference type="InterPro" id="IPR029063">
    <property type="entry name" value="SAM-dependent_MTases_sf"/>
</dbReference>
<dbReference type="GO" id="GO:0032259">
    <property type="term" value="P:methylation"/>
    <property type="evidence" value="ECO:0007669"/>
    <property type="project" value="UniProtKB-KW"/>
</dbReference>
<evidence type="ECO:0000313" key="5">
    <source>
        <dbReference type="Proteomes" id="UP001501427"/>
    </source>
</evidence>
<feature type="domain" description="Methyltransferase type 11" evidence="1">
    <location>
        <begin position="74"/>
        <end position="169"/>
    </location>
</feature>
<dbReference type="SUPFAM" id="SSF53335">
    <property type="entry name" value="S-adenosyl-L-methionine-dependent methyltransferases"/>
    <property type="match status" value="1"/>
</dbReference>
<sequence length="236" mass="25797">MTREAGTAGQLPPAADRVTGQWRKGGFGSRMYDFIVMHERVADPLGRLMWHNDMSDMYRDIAELGDLPEGSEILDVPCGGGVSFRGLRPDQRVRYVAADISPFMLDRARAEAARRDLSSVEFHQANVRALPFTDAAFDRCLTYNGLHCFPDPEAAVAEMVRVLRPGGRLRGTAVVTGGGRIPAACIAIFQRAAQFADVGTAEDIERWLAAAGIADPQVGRRGAYAFFSGRKARPEK</sequence>
<comment type="caution">
    <text evidence="3">The sequence shown here is derived from an EMBL/GenBank/DDBJ whole genome shotgun (WGS) entry which is preliminary data.</text>
</comment>
<name>A0A7W7MXJ3_9ACTN</name>
<evidence type="ECO:0000313" key="2">
    <source>
        <dbReference type="EMBL" id="GAA0565770.1"/>
    </source>
</evidence>
<dbReference type="PANTHER" id="PTHR43591">
    <property type="entry name" value="METHYLTRANSFERASE"/>
    <property type="match status" value="1"/>
</dbReference>
<dbReference type="Pfam" id="PF08241">
    <property type="entry name" value="Methyltransf_11"/>
    <property type="match status" value="1"/>
</dbReference>
<organism evidence="3 4">
    <name type="scientific">Actinomadura livida</name>
    <dbReference type="NCBI Taxonomy" id="79909"/>
    <lineage>
        <taxon>Bacteria</taxon>
        <taxon>Bacillati</taxon>
        <taxon>Actinomycetota</taxon>
        <taxon>Actinomycetes</taxon>
        <taxon>Streptosporangiales</taxon>
        <taxon>Thermomonosporaceae</taxon>
        <taxon>Actinomadura</taxon>
    </lineage>
</organism>
<keyword evidence="3" id="KW-0808">Transferase</keyword>
<dbReference type="EMBL" id="BAAAHD010000025">
    <property type="protein sequence ID" value="GAA0565770.1"/>
    <property type="molecule type" value="Genomic_DNA"/>
</dbReference>
<evidence type="ECO:0000313" key="3">
    <source>
        <dbReference type="EMBL" id="MBB4774758.1"/>
    </source>
</evidence>
<reference evidence="2 5" key="1">
    <citation type="journal article" date="2019" name="Int. J. Syst. Evol. Microbiol.">
        <title>The Global Catalogue of Microorganisms (GCM) 10K type strain sequencing project: providing services to taxonomists for standard genome sequencing and annotation.</title>
        <authorList>
            <consortium name="The Broad Institute Genomics Platform"/>
            <consortium name="The Broad Institute Genome Sequencing Center for Infectious Disease"/>
            <person name="Wu L."/>
            <person name="Ma J."/>
        </authorList>
    </citation>
    <scope>NUCLEOTIDE SEQUENCE [LARGE SCALE GENOMIC DNA]</scope>
    <source>
        <strain evidence="2 5">JCM 10667</strain>
    </source>
</reference>
<gene>
    <name evidence="3" type="ORF">F4557_003176</name>
    <name evidence="2" type="ORF">GCM10009546_30040</name>
</gene>
<proteinExistence type="predicted"/>
<dbReference type="CDD" id="cd02440">
    <property type="entry name" value="AdoMet_MTases"/>
    <property type="match status" value="1"/>
</dbReference>
<dbReference type="Proteomes" id="UP001501427">
    <property type="component" value="Unassembled WGS sequence"/>
</dbReference>
<keyword evidence="3" id="KW-0830">Ubiquinone</keyword>
<dbReference type="GO" id="GO:0008757">
    <property type="term" value="F:S-adenosylmethionine-dependent methyltransferase activity"/>
    <property type="evidence" value="ECO:0007669"/>
    <property type="project" value="InterPro"/>
</dbReference>
<keyword evidence="3" id="KW-0489">Methyltransferase</keyword>
<reference evidence="3 4" key="2">
    <citation type="submission" date="2020-08" db="EMBL/GenBank/DDBJ databases">
        <title>Sequencing the genomes of 1000 actinobacteria strains.</title>
        <authorList>
            <person name="Klenk H.-P."/>
        </authorList>
    </citation>
    <scope>NUCLEOTIDE SEQUENCE [LARGE SCALE GENOMIC DNA]</scope>
    <source>
        <strain evidence="3 4">DSM 44772</strain>
    </source>
</reference>
<reference evidence="2" key="3">
    <citation type="submission" date="2023-12" db="EMBL/GenBank/DDBJ databases">
        <authorList>
            <person name="Sun Q."/>
            <person name="Inoue M."/>
        </authorList>
    </citation>
    <scope>NUCLEOTIDE SEQUENCE</scope>
    <source>
        <strain evidence="2">JCM 10667</strain>
    </source>
</reference>
<dbReference type="Proteomes" id="UP000549343">
    <property type="component" value="Unassembled WGS sequence"/>
</dbReference>